<dbReference type="RefSeq" id="WP_344032514.1">
    <property type="nucleotide sequence ID" value="NZ_BAAABX010000086.1"/>
</dbReference>
<sequence length="62" mass="6574">MMETCVHATIAWTVAAGVATCRHCGTRRFTAYVALWRDVPGPAESGPTSAGTGTGRLRRPGR</sequence>
<dbReference type="EMBL" id="BAAABX010000086">
    <property type="protein sequence ID" value="GAA0436372.1"/>
    <property type="molecule type" value="Genomic_DNA"/>
</dbReference>
<proteinExistence type="predicted"/>
<dbReference type="Proteomes" id="UP001500879">
    <property type="component" value="Unassembled WGS sequence"/>
</dbReference>
<evidence type="ECO:0000313" key="3">
    <source>
        <dbReference type="Proteomes" id="UP001500879"/>
    </source>
</evidence>
<comment type="caution">
    <text evidence="2">The sequence shown here is derived from an EMBL/GenBank/DDBJ whole genome shotgun (WGS) entry which is preliminary data.</text>
</comment>
<gene>
    <name evidence="2" type="ORF">GCM10010357_67270</name>
</gene>
<protein>
    <submittedName>
        <fullName evidence="2">Uncharacterized protein</fullName>
    </submittedName>
</protein>
<keyword evidence="3" id="KW-1185">Reference proteome</keyword>
<feature type="region of interest" description="Disordered" evidence="1">
    <location>
        <begin position="40"/>
        <end position="62"/>
    </location>
</feature>
<dbReference type="Pfam" id="PF19768">
    <property type="entry name" value="DUF6255"/>
    <property type="match status" value="1"/>
</dbReference>
<dbReference type="InterPro" id="IPR046222">
    <property type="entry name" value="DUF6255"/>
</dbReference>
<evidence type="ECO:0000313" key="2">
    <source>
        <dbReference type="EMBL" id="GAA0436372.1"/>
    </source>
</evidence>
<accession>A0ABP3J0J0</accession>
<organism evidence="2 3">
    <name type="scientific">Streptomyces luteireticuli</name>
    <dbReference type="NCBI Taxonomy" id="173858"/>
    <lineage>
        <taxon>Bacteria</taxon>
        <taxon>Bacillati</taxon>
        <taxon>Actinomycetota</taxon>
        <taxon>Actinomycetes</taxon>
        <taxon>Kitasatosporales</taxon>
        <taxon>Streptomycetaceae</taxon>
        <taxon>Streptomyces</taxon>
    </lineage>
</organism>
<reference evidence="3" key="1">
    <citation type="journal article" date="2019" name="Int. J. Syst. Evol. Microbiol.">
        <title>The Global Catalogue of Microorganisms (GCM) 10K type strain sequencing project: providing services to taxonomists for standard genome sequencing and annotation.</title>
        <authorList>
            <consortium name="The Broad Institute Genomics Platform"/>
            <consortium name="The Broad Institute Genome Sequencing Center for Infectious Disease"/>
            <person name="Wu L."/>
            <person name="Ma J."/>
        </authorList>
    </citation>
    <scope>NUCLEOTIDE SEQUENCE [LARGE SCALE GENOMIC DNA]</scope>
    <source>
        <strain evidence="3">JCM 4788</strain>
    </source>
</reference>
<evidence type="ECO:0000256" key="1">
    <source>
        <dbReference type="SAM" id="MobiDB-lite"/>
    </source>
</evidence>
<name>A0ABP3J0J0_9ACTN</name>